<dbReference type="Proteomes" id="UP000682928">
    <property type="component" value="Chromosome"/>
</dbReference>
<protein>
    <submittedName>
        <fullName evidence="1">Uncharacterized protein</fullName>
    </submittedName>
</protein>
<dbReference type="EMBL" id="AP024590">
    <property type="protein sequence ID" value="BCU55973.1"/>
    <property type="molecule type" value="Genomic_DNA"/>
</dbReference>
<sequence length="221" mass="23404">MDWGALLVTENGAPFITPRSIPLAMYSKKSADISTSSGAVTTISQAFPAGRPVIPFVYTTISCIVSYTVVENVCNVTFSNPSGAGTAYVYFFTIFQQTLPDWGIAIWDEQGVCILTNETRVLKDLQAIGTNGSDSAGFSINTTLPGKFGIIPSTSGLATGVIIDGGTRPWSSQYFFSAVFNGATTQIEQAMNGGSAGSGVSNLVYHNMKNSVYALNLANYD</sequence>
<gene>
    <name evidence="1" type="ORF">ENKO_25670</name>
</gene>
<accession>A0AA86J5B8</accession>
<evidence type="ECO:0000313" key="2">
    <source>
        <dbReference type="Proteomes" id="UP000682928"/>
    </source>
</evidence>
<organism evidence="1 2">
    <name type="scientific">Enterobacter kobei</name>
    <dbReference type="NCBI Taxonomy" id="208224"/>
    <lineage>
        <taxon>Bacteria</taxon>
        <taxon>Pseudomonadati</taxon>
        <taxon>Pseudomonadota</taxon>
        <taxon>Gammaproteobacteria</taxon>
        <taxon>Enterobacterales</taxon>
        <taxon>Enterobacteriaceae</taxon>
        <taxon>Enterobacter</taxon>
        <taxon>Enterobacter cloacae complex</taxon>
    </lineage>
</organism>
<reference evidence="1" key="1">
    <citation type="submission" date="2021-04" db="EMBL/GenBank/DDBJ databases">
        <title>Difference and commonality of drug resistance evolution in various bacteria. and drug sensitivity profiles.</title>
        <authorList>
            <person name="Maeda T."/>
            <person name="Shibai A."/>
            <person name="Kawada K."/>
            <person name="Kotani H."/>
            <person name="Tarusawa Y."/>
            <person name="Tanabe K."/>
            <person name="Furusawa C."/>
        </authorList>
    </citation>
    <scope>NUCLEOTIDE SEQUENCE</scope>
    <source>
        <strain evidence="1">JCM 8580</strain>
    </source>
</reference>
<dbReference type="RefSeq" id="WP_088219555.1">
    <property type="nucleotide sequence ID" value="NZ_AP024590.1"/>
</dbReference>
<name>A0AA86J5B8_9ENTR</name>
<evidence type="ECO:0000313" key="1">
    <source>
        <dbReference type="EMBL" id="BCU55973.1"/>
    </source>
</evidence>
<proteinExistence type="predicted"/>
<dbReference type="AlphaFoldDB" id="A0AA86J5B8"/>